<evidence type="ECO:0000313" key="2">
    <source>
        <dbReference type="Proteomes" id="UP000886501"/>
    </source>
</evidence>
<evidence type="ECO:0000313" key="1">
    <source>
        <dbReference type="EMBL" id="KAF9647529.1"/>
    </source>
</evidence>
<dbReference type="EMBL" id="MU118031">
    <property type="protein sequence ID" value="KAF9647529.1"/>
    <property type="molecule type" value="Genomic_DNA"/>
</dbReference>
<organism evidence="1 2">
    <name type="scientific">Thelephora ganbajun</name>
    <name type="common">Ganba fungus</name>
    <dbReference type="NCBI Taxonomy" id="370292"/>
    <lineage>
        <taxon>Eukaryota</taxon>
        <taxon>Fungi</taxon>
        <taxon>Dikarya</taxon>
        <taxon>Basidiomycota</taxon>
        <taxon>Agaricomycotina</taxon>
        <taxon>Agaricomycetes</taxon>
        <taxon>Thelephorales</taxon>
        <taxon>Thelephoraceae</taxon>
        <taxon>Thelephora</taxon>
    </lineage>
</organism>
<accession>A0ACB6ZDA2</accession>
<keyword evidence="2" id="KW-1185">Reference proteome</keyword>
<sequence>MEATHPEVPTSPPSSYQHAEAIAALPRDVPSILPRHAQGGFHENRGLSPNRSWQDPGFHVTSGTALSPMAHDFYCSLLPTTLHPLPPPLTIFVDERTHLPCFPRTNSCQVSLDPSSPVSNISPPVVHALNLSCTFKESGHLTYAVALVIPTINGYSYSHSCSRRPLH</sequence>
<reference evidence="1" key="1">
    <citation type="submission" date="2019-10" db="EMBL/GenBank/DDBJ databases">
        <authorList>
            <consortium name="DOE Joint Genome Institute"/>
            <person name="Kuo A."/>
            <person name="Miyauchi S."/>
            <person name="Kiss E."/>
            <person name="Drula E."/>
            <person name="Kohler A."/>
            <person name="Sanchez-Garcia M."/>
            <person name="Andreopoulos B."/>
            <person name="Barry K.W."/>
            <person name="Bonito G."/>
            <person name="Buee M."/>
            <person name="Carver A."/>
            <person name="Chen C."/>
            <person name="Cichocki N."/>
            <person name="Clum A."/>
            <person name="Culley D."/>
            <person name="Crous P.W."/>
            <person name="Fauchery L."/>
            <person name="Girlanda M."/>
            <person name="Hayes R."/>
            <person name="Keri Z."/>
            <person name="Labutti K."/>
            <person name="Lipzen A."/>
            <person name="Lombard V."/>
            <person name="Magnuson J."/>
            <person name="Maillard F."/>
            <person name="Morin E."/>
            <person name="Murat C."/>
            <person name="Nolan M."/>
            <person name="Ohm R."/>
            <person name="Pangilinan J."/>
            <person name="Pereira M."/>
            <person name="Perotto S."/>
            <person name="Peter M."/>
            <person name="Riley R."/>
            <person name="Sitrit Y."/>
            <person name="Stielow B."/>
            <person name="Szollosi G."/>
            <person name="Zifcakova L."/>
            <person name="Stursova M."/>
            <person name="Spatafora J.W."/>
            <person name="Tedersoo L."/>
            <person name="Vaario L.-M."/>
            <person name="Yamada A."/>
            <person name="Yan M."/>
            <person name="Wang P."/>
            <person name="Xu J."/>
            <person name="Bruns T."/>
            <person name="Baldrian P."/>
            <person name="Vilgalys R."/>
            <person name="Henrissat B."/>
            <person name="Grigoriev I.V."/>
            <person name="Hibbett D."/>
            <person name="Nagy L.G."/>
            <person name="Martin F.M."/>
        </authorList>
    </citation>
    <scope>NUCLEOTIDE SEQUENCE</scope>
    <source>
        <strain evidence="1">P2</strain>
    </source>
</reference>
<name>A0ACB6ZDA2_THEGA</name>
<gene>
    <name evidence="1" type="ORF">BDM02DRAFT_2648708</name>
</gene>
<proteinExistence type="predicted"/>
<protein>
    <submittedName>
        <fullName evidence="1">Uncharacterized protein</fullName>
    </submittedName>
</protein>
<comment type="caution">
    <text evidence="1">The sequence shown here is derived from an EMBL/GenBank/DDBJ whole genome shotgun (WGS) entry which is preliminary data.</text>
</comment>
<dbReference type="Proteomes" id="UP000886501">
    <property type="component" value="Unassembled WGS sequence"/>
</dbReference>
<reference evidence="1" key="2">
    <citation type="journal article" date="2020" name="Nat. Commun.">
        <title>Large-scale genome sequencing of mycorrhizal fungi provides insights into the early evolution of symbiotic traits.</title>
        <authorList>
            <person name="Miyauchi S."/>
            <person name="Kiss E."/>
            <person name="Kuo A."/>
            <person name="Drula E."/>
            <person name="Kohler A."/>
            <person name="Sanchez-Garcia M."/>
            <person name="Morin E."/>
            <person name="Andreopoulos B."/>
            <person name="Barry K.W."/>
            <person name="Bonito G."/>
            <person name="Buee M."/>
            <person name="Carver A."/>
            <person name="Chen C."/>
            <person name="Cichocki N."/>
            <person name="Clum A."/>
            <person name="Culley D."/>
            <person name="Crous P.W."/>
            <person name="Fauchery L."/>
            <person name="Girlanda M."/>
            <person name="Hayes R.D."/>
            <person name="Keri Z."/>
            <person name="LaButti K."/>
            <person name="Lipzen A."/>
            <person name="Lombard V."/>
            <person name="Magnuson J."/>
            <person name="Maillard F."/>
            <person name="Murat C."/>
            <person name="Nolan M."/>
            <person name="Ohm R.A."/>
            <person name="Pangilinan J."/>
            <person name="Pereira M.F."/>
            <person name="Perotto S."/>
            <person name="Peter M."/>
            <person name="Pfister S."/>
            <person name="Riley R."/>
            <person name="Sitrit Y."/>
            <person name="Stielow J.B."/>
            <person name="Szollosi G."/>
            <person name="Zifcakova L."/>
            <person name="Stursova M."/>
            <person name="Spatafora J.W."/>
            <person name="Tedersoo L."/>
            <person name="Vaario L.M."/>
            <person name="Yamada A."/>
            <person name="Yan M."/>
            <person name="Wang P."/>
            <person name="Xu J."/>
            <person name="Bruns T."/>
            <person name="Baldrian P."/>
            <person name="Vilgalys R."/>
            <person name="Dunand C."/>
            <person name="Henrissat B."/>
            <person name="Grigoriev I.V."/>
            <person name="Hibbett D."/>
            <person name="Nagy L.G."/>
            <person name="Martin F.M."/>
        </authorList>
    </citation>
    <scope>NUCLEOTIDE SEQUENCE</scope>
    <source>
        <strain evidence="1">P2</strain>
    </source>
</reference>